<feature type="compositionally biased region" description="Polar residues" evidence="6">
    <location>
        <begin position="395"/>
        <end position="406"/>
    </location>
</feature>
<organism>
    <name type="scientific">Culex quinquefasciatus</name>
    <name type="common">Southern house mosquito</name>
    <name type="synonym">Culex pungens</name>
    <dbReference type="NCBI Taxonomy" id="7176"/>
    <lineage>
        <taxon>Eukaryota</taxon>
        <taxon>Metazoa</taxon>
        <taxon>Ecdysozoa</taxon>
        <taxon>Arthropoda</taxon>
        <taxon>Hexapoda</taxon>
        <taxon>Insecta</taxon>
        <taxon>Pterygota</taxon>
        <taxon>Neoptera</taxon>
        <taxon>Endopterygota</taxon>
        <taxon>Diptera</taxon>
        <taxon>Nematocera</taxon>
        <taxon>Culicoidea</taxon>
        <taxon>Culicidae</taxon>
        <taxon>Culicinae</taxon>
        <taxon>Culicini</taxon>
        <taxon>Culex</taxon>
        <taxon>Culex</taxon>
    </lineage>
</organism>
<dbReference type="Pfam" id="PF04818">
    <property type="entry name" value="CID"/>
    <property type="match status" value="1"/>
</dbReference>
<dbReference type="InterPro" id="IPR008942">
    <property type="entry name" value="ENTH_VHS"/>
</dbReference>
<feature type="compositionally biased region" description="Basic and acidic residues" evidence="6">
    <location>
        <begin position="882"/>
        <end position="896"/>
    </location>
</feature>
<dbReference type="PROSITE" id="PS51391">
    <property type="entry name" value="CID"/>
    <property type="match status" value="1"/>
</dbReference>
<dbReference type="InterPro" id="IPR006569">
    <property type="entry name" value="CID_dom"/>
</dbReference>
<gene>
    <name evidence="9" type="primary">6031951</name>
    <name evidence="8" type="ORF">CpipJ_CPIJ000958</name>
</gene>
<dbReference type="Gene3D" id="6.10.250.2560">
    <property type="match status" value="1"/>
</dbReference>
<feature type="compositionally biased region" description="Polar residues" evidence="6">
    <location>
        <begin position="837"/>
        <end position="848"/>
    </location>
</feature>
<evidence type="ECO:0000256" key="3">
    <source>
        <dbReference type="ARBA" id="ARBA00022990"/>
    </source>
</evidence>
<feature type="region of interest" description="Disordered" evidence="6">
    <location>
        <begin position="1065"/>
        <end position="1158"/>
    </location>
</feature>
<feature type="region of interest" description="Disordered" evidence="6">
    <location>
        <begin position="418"/>
        <end position="470"/>
    </location>
</feature>
<dbReference type="FunCoup" id="B0W1P4">
    <property type="interactions" value="243"/>
</dbReference>
<dbReference type="OrthoDB" id="10069473at2759"/>
<feature type="compositionally biased region" description="Gly residues" evidence="6">
    <location>
        <begin position="1114"/>
        <end position="1124"/>
    </location>
</feature>
<protein>
    <recommendedName>
        <fullName evidence="5">Regulation of nuclear pre-mRNA domain-containing protein 2</fullName>
    </recommendedName>
</protein>
<feature type="region of interest" description="Disordered" evidence="6">
    <location>
        <begin position="737"/>
        <end position="768"/>
    </location>
</feature>
<accession>B0W1P4</accession>
<dbReference type="EnsemblMetazoa" id="CPIJ000958-RA">
    <property type="protein sequence ID" value="CPIJ000958-PA"/>
    <property type="gene ID" value="CPIJ000958"/>
</dbReference>
<dbReference type="AlphaFoldDB" id="B0W1P4"/>
<comment type="subunit">
    <text evidence="4">Associates with the RNA polymerase II complex.</text>
</comment>
<dbReference type="CDD" id="cd16981">
    <property type="entry name" value="CID_RPRD_like"/>
    <property type="match status" value="1"/>
</dbReference>
<evidence type="ECO:0000313" key="9">
    <source>
        <dbReference type="EnsemblMetazoa" id="CPIJ000958-PA"/>
    </source>
</evidence>
<feature type="compositionally biased region" description="Pro residues" evidence="6">
    <location>
        <begin position="980"/>
        <end position="1001"/>
    </location>
</feature>
<dbReference type="eggNOG" id="KOG2669">
    <property type="taxonomic scope" value="Eukaryota"/>
</dbReference>
<feature type="compositionally biased region" description="Acidic residues" evidence="6">
    <location>
        <begin position="666"/>
        <end position="676"/>
    </location>
</feature>
<feature type="region of interest" description="Disordered" evidence="6">
    <location>
        <begin position="666"/>
        <end position="711"/>
    </location>
</feature>
<evidence type="ECO:0000313" key="8">
    <source>
        <dbReference type="EMBL" id="EDS26595.1"/>
    </source>
</evidence>
<dbReference type="OMA" id="LDMRIQS"/>
<feature type="domain" description="CID" evidence="7">
    <location>
        <begin position="20"/>
        <end position="149"/>
    </location>
</feature>
<dbReference type="STRING" id="7176.B0W1P4"/>
<feature type="region of interest" description="Disordered" evidence="6">
    <location>
        <begin position="157"/>
        <end position="186"/>
    </location>
</feature>
<dbReference type="EMBL" id="DS231823">
    <property type="protein sequence ID" value="EDS26595.1"/>
    <property type="molecule type" value="Genomic_DNA"/>
</dbReference>
<evidence type="ECO:0000256" key="6">
    <source>
        <dbReference type="SAM" id="MobiDB-lite"/>
    </source>
</evidence>
<evidence type="ECO:0000313" key="10">
    <source>
        <dbReference type="Proteomes" id="UP000002320"/>
    </source>
</evidence>
<feature type="region of interest" description="Disordered" evidence="6">
    <location>
        <begin position="394"/>
        <end position="413"/>
    </location>
</feature>
<dbReference type="GO" id="GO:0000993">
    <property type="term" value="F:RNA polymerase II complex binding"/>
    <property type="evidence" value="ECO:0007669"/>
    <property type="project" value="TreeGrafter"/>
</dbReference>
<keyword evidence="2" id="KW-0597">Phosphoprotein</keyword>
<feature type="compositionally biased region" description="Gly residues" evidence="6">
    <location>
        <begin position="1087"/>
        <end position="1099"/>
    </location>
</feature>
<dbReference type="VEuPathDB" id="VectorBase:CQUJHB003901"/>
<feature type="compositionally biased region" description="Acidic residues" evidence="6">
    <location>
        <begin position="899"/>
        <end position="913"/>
    </location>
</feature>
<evidence type="ECO:0000256" key="1">
    <source>
        <dbReference type="ARBA" id="ARBA00022481"/>
    </source>
</evidence>
<dbReference type="VEuPathDB" id="VectorBase:CPIJ000958"/>
<dbReference type="InParanoid" id="B0W1P4"/>
<dbReference type="SUPFAM" id="SSF48464">
    <property type="entry name" value="ENTH/VHS domain"/>
    <property type="match status" value="1"/>
</dbReference>
<name>B0W1P4_CULQU</name>
<evidence type="ECO:0000259" key="7">
    <source>
        <dbReference type="PROSITE" id="PS51391"/>
    </source>
</evidence>
<feature type="compositionally biased region" description="Gly residues" evidence="6">
    <location>
        <begin position="1131"/>
        <end position="1150"/>
    </location>
</feature>
<sequence length="1188" mass="128214">MSKTATLSVSTAAGAGAAAVGEFDVPGFEQRLRDLKDTQDSIQQLSAWCLQRRAHHKKIVNSWLNVLKQVKVESRLTLFYLANDVIQYSKRKNYEYVDSWGTYLQKATTLVRDEKVKHKILRIFKIWEQREVYNDEFLADLNGLLSATTSSSAAAAAAKKSQESAERTGNSTSGTSSSSSSGATLATGPTRLAETKQAVAAAAAVIVLDIEDFQTASLVSTIKECVKNENDTDTTFKSLNKTPFVDVEAVKSSIKGKDRKSVEDIEREIEENLVHYQSYVHSLKTELKSRRMLISLLEQAETFYHSQRGEVKVVANAYRNFGNRLKSMKKKLDELTTTLPSPIPSPDINAPSPEPDMDLQLPDEQSYFNMNGMMNSSYMDGNLPFDISDFRRESSSSTVQPIQVINSRKEESEGVNDFLKSFFPDTPGRNYPLSGGRPPAQQQQPNTPQRPSAGGFGPSSNASMDDYGGGGGPADYTAGLNSYGVPSNVVGGGTDYGLPGLGARPNNHHPGAGMGMNRNYGGGGPQYNQPMLSDYSGGRGPLLPPPAPPVNLDRSDEYNSTWDMSMTWDGPHDSSGFQGLDTPVSPPHYERKGDRNTNVIEYIDGVNEDGPLQDVDHRQLPNMAQLPPAFMKEKGRLMDVDHRNLISLTGSPGPLLSNKSALDDLENVDDDDEDDILLTGNRHKGGDSKSSAKQPTPVPAPVSPVVNTASSSSYWANSGDVDLRFGIPPVAATAAASTTVPTTTTTAPSTLCSNSNSSIATNATSESKDLDMRIQSMQKTLDSHFGEVGSIGGDSKSGDEVPGGLQSLQLLQTPASLLEIDDFLQNFERENFDMSKPPSQLMSNQETDLSPSPSPPSLTSSLSNVAASTPRRGPPAQPQRPSSHDDASDEHRKPTDNNESVDMDLSEPEESLELDQMAASAAHNSSSELQEGGGDGVGDIYEDSAEPYEPFEGEDPDEPVPEFPDEAEMGMAQPNQQHQQPPPLMAEPIQRPPLLPDPAGFPPHFAFQAQQQQQQQRNQWDLPPPMPPQMNNFGGTPGIPSLTDLANFGEFPSLAAGLSNMGSPPGMPPHVWNNQFNSPNRGPPPGGFGGSPFNGGGNRGNNNNFRNNQWQGGPRDGGGGGGPRHGSPYFRGGGGRGNFRGGKFRGGGGHHNNNNRGGNWLDSFIRNGGDVLQLITQFAPTLEQLNKQ</sequence>
<dbReference type="HOGENOM" id="CLU_274541_0_0_1"/>
<reference evidence="8" key="1">
    <citation type="submission" date="2007-03" db="EMBL/GenBank/DDBJ databases">
        <title>Annotation of Culex pipiens quinquefasciatus.</title>
        <authorList>
            <consortium name="The Broad Institute Genome Sequencing Platform"/>
            <person name="Atkinson P.W."/>
            <person name="Hemingway J."/>
            <person name="Christensen B.M."/>
            <person name="Higgs S."/>
            <person name="Kodira C."/>
            <person name="Hannick L."/>
            <person name="Megy K."/>
            <person name="O'Leary S."/>
            <person name="Pearson M."/>
            <person name="Haas B.J."/>
            <person name="Mauceli E."/>
            <person name="Wortman J.R."/>
            <person name="Lee N.H."/>
            <person name="Guigo R."/>
            <person name="Stanke M."/>
            <person name="Alvarado L."/>
            <person name="Amedeo P."/>
            <person name="Antoine C.H."/>
            <person name="Arensburger P."/>
            <person name="Bidwell S.L."/>
            <person name="Crawford M."/>
            <person name="Camaro F."/>
            <person name="Devon K."/>
            <person name="Engels R."/>
            <person name="Hammond M."/>
            <person name="Howarth C."/>
            <person name="Koehrsen M."/>
            <person name="Lawson D."/>
            <person name="Montgomery P."/>
            <person name="Nene V."/>
            <person name="Nusbaum C."/>
            <person name="Puiu D."/>
            <person name="Romero-Severson J."/>
            <person name="Severson D.W."/>
            <person name="Shumway M."/>
            <person name="Sisk P."/>
            <person name="Stolte C."/>
            <person name="Zeng Q."/>
            <person name="Eisenstadt E."/>
            <person name="Fraser-Liggett C."/>
            <person name="Strausberg R."/>
            <person name="Galagan J."/>
            <person name="Birren B."/>
            <person name="Collins F.H."/>
        </authorList>
    </citation>
    <scope>NUCLEOTIDE SEQUENCE [LARGE SCALE GENOMIC DNA]</scope>
    <source>
        <strain evidence="8">JHB</strain>
    </source>
</reference>
<evidence type="ECO:0000256" key="2">
    <source>
        <dbReference type="ARBA" id="ARBA00022553"/>
    </source>
</evidence>
<reference evidence="9" key="2">
    <citation type="submission" date="2021-02" db="UniProtKB">
        <authorList>
            <consortium name="EnsemblMetazoa"/>
        </authorList>
    </citation>
    <scope>IDENTIFICATION</scope>
    <source>
        <strain evidence="9">JHB</strain>
    </source>
</reference>
<evidence type="ECO:0000256" key="5">
    <source>
        <dbReference type="ARBA" id="ARBA00067342"/>
    </source>
</evidence>
<dbReference type="GO" id="GO:0031124">
    <property type="term" value="P:mRNA 3'-end processing"/>
    <property type="evidence" value="ECO:0007669"/>
    <property type="project" value="TreeGrafter"/>
</dbReference>
<keyword evidence="10" id="KW-1185">Reference proteome</keyword>
<feature type="compositionally biased region" description="Acidic residues" evidence="6">
    <location>
        <begin position="940"/>
        <end position="968"/>
    </location>
</feature>
<dbReference type="Proteomes" id="UP000002320">
    <property type="component" value="Unassembled WGS sequence"/>
</dbReference>
<keyword evidence="3" id="KW-0007">Acetylation</keyword>
<feature type="region of interest" description="Disordered" evidence="6">
    <location>
        <begin position="833"/>
        <end position="1001"/>
    </location>
</feature>
<feature type="compositionally biased region" description="Low complexity" evidence="6">
    <location>
        <begin position="168"/>
        <end position="186"/>
    </location>
</feature>
<evidence type="ECO:0000256" key="4">
    <source>
        <dbReference type="ARBA" id="ARBA00062892"/>
    </source>
</evidence>
<keyword evidence="1" id="KW-0488">Methylation</keyword>
<dbReference type="Gene3D" id="1.25.40.90">
    <property type="match status" value="1"/>
</dbReference>
<proteinExistence type="predicted"/>
<feature type="compositionally biased region" description="Low complexity" evidence="6">
    <location>
        <begin position="438"/>
        <end position="451"/>
    </location>
</feature>
<dbReference type="SMART" id="SM00582">
    <property type="entry name" value="RPR"/>
    <property type="match status" value="1"/>
</dbReference>
<dbReference type="KEGG" id="cqu:CpipJ_CPIJ000958"/>
<dbReference type="FunFam" id="1.25.40.90:FF:000020">
    <property type="entry name" value="regulation of nuclear pre-mRNA domain-containing protein 2 isoform X1"/>
    <property type="match status" value="1"/>
</dbReference>
<feature type="compositionally biased region" description="Low complexity" evidence="6">
    <location>
        <begin position="737"/>
        <end position="765"/>
    </location>
</feature>
<dbReference type="PANTHER" id="PTHR12460:SF40">
    <property type="entry name" value="REGULATION OF NUCLEAR PRE-MRNA DOMAIN-CONTAINING PROTEIN 2"/>
    <property type="match status" value="1"/>
</dbReference>
<dbReference type="PANTHER" id="PTHR12460">
    <property type="entry name" value="CYCLIN-DEPENDENT KINASE INHIBITOR-RELATED PROTEIN"/>
    <property type="match status" value="1"/>
</dbReference>
<feature type="region of interest" description="Disordered" evidence="6">
    <location>
        <begin position="336"/>
        <end position="356"/>
    </location>
</feature>